<reference evidence="4" key="1">
    <citation type="submission" date="2025-08" db="UniProtKB">
        <authorList>
            <consortium name="RefSeq"/>
        </authorList>
    </citation>
    <scope>IDENTIFICATION</scope>
</reference>
<dbReference type="Gene3D" id="1.10.238.10">
    <property type="entry name" value="EF-hand"/>
    <property type="match status" value="1"/>
</dbReference>
<evidence type="ECO:0000259" key="2">
    <source>
        <dbReference type="PROSITE" id="PS51229"/>
    </source>
</evidence>
<dbReference type="PROSITE" id="PS51229">
    <property type="entry name" value="DCUN1"/>
    <property type="match status" value="1"/>
</dbReference>
<feature type="domain" description="DCUN1" evidence="2">
    <location>
        <begin position="46"/>
        <end position="234"/>
    </location>
</feature>
<name>A0ABM4D314_HYDVU</name>
<dbReference type="InterPro" id="IPR042460">
    <property type="entry name" value="DCN1-like_PONY"/>
</dbReference>
<protein>
    <recommendedName>
        <fullName evidence="1">Defective in cullin neddylation protein</fullName>
    </recommendedName>
</protein>
<accession>A0ABM4D314</accession>
<dbReference type="Gene3D" id="1.10.238.200">
    <property type="entry name" value="Cullin, PONY binding domain"/>
    <property type="match status" value="1"/>
</dbReference>
<dbReference type="RefSeq" id="XP_065668653.1">
    <property type="nucleotide sequence ID" value="XM_065812581.1"/>
</dbReference>
<comment type="function">
    <text evidence="1">Neddylation of cullins play an essential role in the regulation of SCF-type complexes activity.</text>
</comment>
<dbReference type="Pfam" id="PF03556">
    <property type="entry name" value="Cullin_binding"/>
    <property type="match status" value="1"/>
</dbReference>
<proteinExistence type="predicted"/>
<sequence>MPPKRKKAVLYTETSAKKAKNTEDNISSMQKYFKSALSCEASLRKYSDRKCEEWFYKYADENKKFIGPVGIERLCKDLQVEPEDVVTLVIAWKLGAESMGYFKLNEWKNGMASMECDSIIKLKSMLSSLRDLLKDGAHFKKIYRYAFDFSRDKDQKSLDITTAKAMLLLLLNNSWSLISDFIEFLNQSKYKIINRDQWNSLLEFVRTVSLSDFPKYDETGAWPVMLDEFVQWYLDKTKMS</sequence>
<evidence type="ECO:0000256" key="1">
    <source>
        <dbReference type="RuleBase" id="RU410713"/>
    </source>
</evidence>
<evidence type="ECO:0000313" key="3">
    <source>
        <dbReference type="Proteomes" id="UP001652625"/>
    </source>
</evidence>
<dbReference type="PANTHER" id="PTHR12281">
    <property type="entry name" value="RP42 RELATED"/>
    <property type="match status" value="1"/>
</dbReference>
<dbReference type="InterPro" id="IPR005176">
    <property type="entry name" value="PONY_dom"/>
</dbReference>
<dbReference type="Proteomes" id="UP001652625">
    <property type="component" value="Chromosome 12"/>
</dbReference>
<dbReference type="InterPro" id="IPR014764">
    <property type="entry name" value="DCN-prot"/>
</dbReference>
<evidence type="ECO:0000313" key="4">
    <source>
        <dbReference type="RefSeq" id="XP_065668653.1"/>
    </source>
</evidence>
<organism evidence="3 4">
    <name type="scientific">Hydra vulgaris</name>
    <name type="common">Hydra</name>
    <name type="synonym">Hydra attenuata</name>
    <dbReference type="NCBI Taxonomy" id="6087"/>
    <lineage>
        <taxon>Eukaryota</taxon>
        <taxon>Metazoa</taxon>
        <taxon>Cnidaria</taxon>
        <taxon>Hydrozoa</taxon>
        <taxon>Hydroidolina</taxon>
        <taxon>Anthoathecata</taxon>
        <taxon>Aplanulata</taxon>
        <taxon>Hydridae</taxon>
        <taxon>Hydra</taxon>
    </lineage>
</organism>
<dbReference type="GeneID" id="100204482"/>
<dbReference type="PANTHER" id="PTHR12281:SF12">
    <property type="entry name" value="DEFECTIVE IN CULLIN NEDDYLATION PROTEIN"/>
    <property type="match status" value="1"/>
</dbReference>
<keyword evidence="3" id="KW-1185">Reference proteome</keyword>
<gene>
    <name evidence="4" type="primary">LOC100204482</name>
</gene>